<organism evidence="7 8">
    <name type="scientific">Macrolepiota fuliginosa MF-IS2</name>
    <dbReference type="NCBI Taxonomy" id="1400762"/>
    <lineage>
        <taxon>Eukaryota</taxon>
        <taxon>Fungi</taxon>
        <taxon>Dikarya</taxon>
        <taxon>Basidiomycota</taxon>
        <taxon>Agaricomycotina</taxon>
        <taxon>Agaricomycetes</taxon>
        <taxon>Agaricomycetidae</taxon>
        <taxon>Agaricales</taxon>
        <taxon>Agaricineae</taxon>
        <taxon>Agaricaceae</taxon>
        <taxon>Macrolepiota</taxon>
    </lineage>
</organism>
<evidence type="ECO:0000313" key="7">
    <source>
        <dbReference type="EMBL" id="KAF9441296.1"/>
    </source>
</evidence>
<evidence type="ECO:0000256" key="1">
    <source>
        <dbReference type="ARBA" id="ARBA00004127"/>
    </source>
</evidence>
<dbReference type="Proteomes" id="UP000807342">
    <property type="component" value="Unassembled WGS sequence"/>
</dbReference>
<protein>
    <recommendedName>
        <fullName evidence="6">Autophagy-related protein</fullName>
    </recommendedName>
</protein>
<sequence>MVLQAPTIIPMSGIASYPPHRNMLLLLFAALSLVSTTFFLLLPLESSLWYLLAVLVMLVGVSFETSVVAMNAYFPGLVKEPLGVI</sequence>
<dbReference type="InterPro" id="IPR024671">
    <property type="entry name" value="Atg22-like"/>
</dbReference>
<evidence type="ECO:0000256" key="6">
    <source>
        <dbReference type="RuleBase" id="RU363073"/>
    </source>
</evidence>
<proteinExistence type="inferred from homology"/>
<keyword evidence="4 6" id="KW-1133">Transmembrane helix</keyword>
<evidence type="ECO:0000256" key="4">
    <source>
        <dbReference type="ARBA" id="ARBA00022989"/>
    </source>
</evidence>
<keyword evidence="8" id="KW-1185">Reference proteome</keyword>
<keyword evidence="3 6" id="KW-0812">Transmembrane</keyword>
<evidence type="ECO:0000256" key="5">
    <source>
        <dbReference type="ARBA" id="ARBA00023136"/>
    </source>
</evidence>
<dbReference type="EMBL" id="MU151965">
    <property type="protein sequence ID" value="KAF9441296.1"/>
    <property type="molecule type" value="Genomic_DNA"/>
</dbReference>
<keyword evidence="6" id="KW-0072">Autophagy</keyword>
<comment type="similarity">
    <text evidence="6">Belongs to the ATG22 family.</text>
</comment>
<accession>A0A9P5X0N3</accession>
<evidence type="ECO:0000256" key="2">
    <source>
        <dbReference type="ARBA" id="ARBA00022448"/>
    </source>
</evidence>
<dbReference type="InterPro" id="IPR050495">
    <property type="entry name" value="ATG22/LtaA_families"/>
</dbReference>
<dbReference type="PANTHER" id="PTHR23519:SF1">
    <property type="entry name" value="AUTOPHAGY-RELATED PROTEIN 22"/>
    <property type="match status" value="1"/>
</dbReference>
<keyword evidence="5 6" id="KW-0472">Membrane</keyword>
<evidence type="ECO:0000313" key="8">
    <source>
        <dbReference type="Proteomes" id="UP000807342"/>
    </source>
</evidence>
<keyword evidence="2 6" id="KW-0813">Transport</keyword>
<dbReference type="AlphaFoldDB" id="A0A9P5X0N3"/>
<dbReference type="GO" id="GO:0005774">
    <property type="term" value="C:vacuolar membrane"/>
    <property type="evidence" value="ECO:0007669"/>
    <property type="project" value="UniProtKB-SubCell"/>
</dbReference>
<gene>
    <name evidence="7" type="ORF">P691DRAFT_587065</name>
</gene>
<reference evidence="7" key="1">
    <citation type="submission" date="2020-11" db="EMBL/GenBank/DDBJ databases">
        <authorList>
            <consortium name="DOE Joint Genome Institute"/>
            <person name="Ahrendt S."/>
            <person name="Riley R."/>
            <person name="Andreopoulos W."/>
            <person name="Labutti K."/>
            <person name="Pangilinan J."/>
            <person name="Ruiz-Duenas F.J."/>
            <person name="Barrasa J.M."/>
            <person name="Sanchez-Garcia M."/>
            <person name="Camarero S."/>
            <person name="Miyauchi S."/>
            <person name="Serrano A."/>
            <person name="Linde D."/>
            <person name="Babiker R."/>
            <person name="Drula E."/>
            <person name="Ayuso-Fernandez I."/>
            <person name="Pacheco R."/>
            <person name="Padilla G."/>
            <person name="Ferreira P."/>
            <person name="Barriuso J."/>
            <person name="Kellner H."/>
            <person name="Castanera R."/>
            <person name="Alfaro M."/>
            <person name="Ramirez L."/>
            <person name="Pisabarro A.G."/>
            <person name="Kuo A."/>
            <person name="Tritt A."/>
            <person name="Lipzen A."/>
            <person name="He G."/>
            <person name="Yan M."/>
            <person name="Ng V."/>
            <person name="Cullen D."/>
            <person name="Martin F."/>
            <person name="Rosso M.-N."/>
            <person name="Henrissat B."/>
            <person name="Hibbett D."/>
            <person name="Martinez A.T."/>
            <person name="Grigoriev I.V."/>
        </authorList>
    </citation>
    <scope>NUCLEOTIDE SEQUENCE</scope>
    <source>
        <strain evidence="7">MF-IS2</strain>
    </source>
</reference>
<dbReference type="Pfam" id="PF11700">
    <property type="entry name" value="ATG22"/>
    <property type="match status" value="1"/>
</dbReference>
<name>A0A9P5X0N3_9AGAR</name>
<comment type="subcellular location">
    <subcellularLocation>
        <location evidence="1">Endomembrane system</location>
        <topology evidence="1">Multi-pass membrane protein</topology>
    </subcellularLocation>
    <subcellularLocation>
        <location evidence="6">Vacuole membrane</location>
        <topology evidence="6">Multi-pass membrane protein</topology>
    </subcellularLocation>
</comment>
<comment type="function">
    <text evidence="6">Vacuolar effluxer which mediate the efflux of amino acids resulting from autophagic degradation. The release of autophagic amino acids allows the maintenance of protein synthesis and viability during nitrogen starvation.</text>
</comment>
<evidence type="ECO:0000256" key="3">
    <source>
        <dbReference type="ARBA" id="ARBA00022692"/>
    </source>
</evidence>
<dbReference type="PANTHER" id="PTHR23519">
    <property type="entry name" value="AUTOPHAGY-RELATED PROTEIN 22"/>
    <property type="match status" value="1"/>
</dbReference>
<feature type="transmembrane region" description="Helical" evidence="6">
    <location>
        <begin position="24"/>
        <end position="42"/>
    </location>
</feature>
<keyword evidence="6" id="KW-0926">Vacuole</keyword>
<keyword evidence="6" id="KW-0029">Amino-acid transport</keyword>
<comment type="caution">
    <text evidence="7">The sequence shown here is derived from an EMBL/GenBank/DDBJ whole genome shotgun (WGS) entry which is preliminary data.</text>
</comment>
<dbReference type="GO" id="GO:0032974">
    <property type="term" value="P:amino acid transmembrane export from vacuole"/>
    <property type="evidence" value="ECO:0007669"/>
    <property type="project" value="TreeGrafter"/>
</dbReference>
<dbReference type="GO" id="GO:0006914">
    <property type="term" value="P:autophagy"/>
    <property type="evidence" value="ECO:0007669"/>
    <property type="project" value="UniProtKB-KW"/>
</dbReference>
<dbReference type="GO" id="GO:0012505">
    <property type="term" value="C:endomembrane system"/>
    <property type="evidence" value="ECO:0007669"/>
    <property type="project" value="UniProtKB-SubCell"/>
</dbReference>
<feature type="transmembrane region" description="Helical" evidence="6">
    <location>
        <begin position="48"/>
        <end position="74"/>
    </location>
</feature>
<comment type="caution">
    <text evidence="6">Lacks conserved residue(s) required for the propagation of feature annotation.</text>
</comment>